<evidence type="ECO:0000256" key="1">
    <source>
        <dbReference type="ARBA" id="ARBA00023002"/>
    </source>
</evidence>
<dbReference type="OrthoDB" id="9777604at2"/>
<evidence type="ECO:0000256" key="3">
    <source>
        <dbReference type="PIRSR" id="PIRSR000103-1"/>
    </source>
</evidence>
<dbReference type="PANTHER" id="PTHR43060:SF15">
    <property type="entry name" value="3-HYDROXYISOBUTYRATE DEHYDROGENASE-LIKE 1, MITOCHONDRIAL-RELATED"/>
    <property type="match status" value="1"/>
</dbReference>
<dbReference type="PANTHER" id="PTHR43060">
    <property type="entry name" value="3-HYDROXYISOBUTYRATE DEHYDROGENASE-LIKE 1, MITOCHONDRIAL-RELATED"/>
    <property type="match status" value="1"/>
</dbReference>
<keyword evidence="7" id="KW-1185">Reference proteome</keyword>
<dbReference type="EMBL" id="VDUY01000002">
    <property type="protein sequence ID" value="TXL66949.1"/>
    <property type="molecule type" value="Genomic_DNA"/>
</dbReference>
<evidence type="ECO:0000313" key="6">
    <source>
        <dbReference type="EMBL" id="TXL66949.1"/>
    </source>
</evidence>
<dbReference type="InterPro" id="IPR013328">
    <property type="entry name" value="6PGD_dom2"/>
</dbReference>
<feature type="domain" description="6-phosphogluconate dehydrogenase NADP-binding" evidence="4">
    <location>
        <begin position="3"/>
        <end position="164"/>
    </location>
</feature>
<dbReference type="InterPro" id="IPR029154">
    <property type="entry name" value="HIBADH-like_NADP-bd"/>
</dbReference>
<gene>
    <name evidence="6" type="ORF">FHP08_04805</name>
</gene>
<feature type="domain" description="3-hydroxyisobutyrate dehydrogenase-like NAD-binding" evidence="5">
    <location>
        <begin position="167"/>
        <end position="277"/>
    </location>
</feature>
<dbReference type="SUPFAM" id="SSF48179">
    <property type="entry name" value="6-phosphogluconate dehydrogenase C-terminal domain-like"/>
    <property type="match status" value="1"/>
</dbReference>
<accession>A0A5C8P016</accession>
<evidence type="ECO:0000313" key="7">
    <source>
        <dbReference type="Proteomes" id="UP000321548"/>
    </source>
</evidence>
<organism evidence="6 7">
    <name type="scientific">Zeimonas arvi</name>
    <dbReference type="NCBI Taxonomy" id="2498847"/>
    <lineage>
        <taxon>Bacteria</taxon>
        <taxon>Pseudomonadati</taxon>
        <taxon>Pseudomonadota</taxon>
        <taxon>Betaproteobacteria</taxon>
        <taxon>Burkholderiales</taxon>
        <taxon>Burkholderiaceae</taxon>
        <taxon>Zeimonas</taxon>
    </lineage>
</organism>
<dbReference type="Proteomes" id="UP000321548">
    <property type="component" value="Unassembled WGS sequence"/>
</dbReference>
<comment type="caution">
    <text evidence="6">The sequence shown here is derived from an EMBL/GenBank/DDBJ whole genome shotgun (WGS) entry which is preliminary data.</text>
</comment>
<proteinExistence type="predicted"/>
<evidence type="ECO:0000259" key="4">
    <source>
        <dbReference type="Pfam" id="PF03446"/>
    </source>
</evidence>
<dbReference type="PIRSF" id="PIRSF000103">
    <property type="entry name" value="HIBADH"/>
    <property type="match status" value="1"/>
</dbReference>
<evidence type="ECO:0000259" key="5">
    <source>
        <dbReference type="Pfam" id="PF14833"/>
    </source>
</evidence>
<protein>
    <submittedName>
        <fullName evidence="6">NAD(P)-dependent oxidoreductase</fullName>
    </submittedName>
</protein>
<name>A0A5C8P016_9BURK</name>
<sequence length="298" mass="30762">MKKIGFIGASGLMGHGMARSLLAKGFQVGLTVHRNRARVADLLEAGATQAATPAELGKTCEVVIVCVTGSPQVEQVLAGPDGVLSAPRKGLVVIETSTSEPDSTARLREACAAKGVTLVDAPLARTPVEAEQGRLNTMVGADDATFAAIRPVLEGYCENIFHVGGPGAGHVIKLLNNFVAQAICTATAEAFAVGVRAGVDPRKLVEVVSAGAVNSGIFQAMAKTLSGDLEGLKFELDNARKDVRYYTHLAEGLTVPSIVGEAVHQSLAMASAMGQGKKFVPALVLAQEQLTGAKIVPG</sequence>
<dbReference type="InterPro" id="IPR036291">
    <property type="entry name" value="NAD(P)-bd_dom_sf"/>
</dbReference>
<feature type="active site" evidence="3">
    <location>
        <position position="173"/>
    </location>
</feature>
<dbReference type="GO" id="GO:0050661">
    <property type="term" value="F:NADP binding"/>
    <property type="evidence" value="ECO:0007669"/>
    <property type="project" value="InterPro"/>
</dbReference>
<dbReference type="AlphaFoldDB" id="A0A5C8P016"/>
<dbReference type="Pfam" id="PF03446">
    <property type="entry name" value="NAD_binding_2"/>
    <property type="match status" value="1"/>
</dbReference>
<evidence type="ECO:0000256" key="2">
    <source>
        <dbReference type="ARBA" id="ARBA00023027"/>
    </source>
</evidence>
<dbReference type="SUPFAM" id="SSF51735">
    <property type="entry name" value="NAD(P)-binding Rossmann-fold domains"/>
    <property type="match status" value="1"/>
</dbReference>
<reference evidence="6 7" key="1">
    <citation type="submission" date="2019-06" db="EMBL/GenBank/DDBJ databases">
        <title>Quisquiliibacterium sp. nov., isolated from a maize field.</title>
        <authorList>
            <person name="Lin S.-Y."/>
            <person name="Tsai C.-F."/>
            <person name="Young C.-C."/>
        </authorList>
    </citation>
    <scope>NUCLEOTIDE SEQUENCE [LARGE SCALE GENOMIC DNA]</scope>
    <source>
        <strain evidence="6 7">CC-CFT501</strain>
    </source>
</reference>
<dbReference type="Pfam" id="PF14833">
    <property type="entry name" value="NAD_binding_11"/>
    <property type="match status" value="1"/>
</dbReference>
<dbReference type="InterPro" id="IPR006115">
    <property type="entry name" value="6PGDH_NADP-bd"/>
</dbReference>
<dbReference type="GO" id="GO:0051287">
    <property type="term" value="F:NAD binding"/>
    <property type="evidence" value="ECO:0007669"/>
    <property type="project" value="InterPro"/>
</dbReference>
<keyword evidence="2" id="KW-0520">NAD</keyword>
<dbReference type="GO" id="GO:0016491">
    <property type="term" value="F:oxidoreductase activity"/>
    <property type="evidence" value="ECO:0007669"/>
    <property type="project" value="UniProtKB-KW"/>
</dbReference>
<dbReference type="RefSeq" id="WP_147703198.1">
    <property type="nucleotide sequence ID" value="NZ_VDUY01000002.1"/>
</dbReference>
<keyword evidence="1" id="KW-0560">Oxidoreductase</keyword>
<dbReference type="InterPro" id="IPR008927">
    <property type="entry name" value="6-PGluconate_DH-like_C_sf"/>
</dbReference>
<dbReference type="Gene3D" id="3.40.50.720">
    <property type="entry name" value="NAD(P)-binding Rossmann-like Domain"/>
    <property type="match status" value="1"/>
</dbReference>
<dbReference type="InterPro" id="IPR015815">
    <property type="entry name" value="HIBADH-related"/>
</dbReference>
<dbReference type="Gene3D" id="1.10.1040.10">
    <property type="entry name" value="N-(1-d-carboxylethyl)-l-norvaline Dehydrogenase, domain 2"/>
    <property type="match status" value="1"/>
</dbReference>